<dbReference type="RefSeq" id="XP_005791089.1">
    <property type="nucleotide sequence ID" value="XM_005791032.1"/>
</dbReference>
<evidence type="ECO:0008006" key="3">
    <source>
        <dbReference type="Google" id="ProtNLM"/>
    </source>
</evidence>
<reference evidence="1" key="2">
    <citation type="submission" date="2024-10" db="UniProtKB">
        <authorList>
            <consortium name="EnsemblProtists"/>
        </authorList>
    </citation>
    <scope>IDENTIFICATION</scope>
</reference>
<dbReference type="RefSeq" id="XP_005773624.1">
    <property type="nucleotide sequence ID" value="XM_005773567.1"/>
</dbReference>
<dbReference type="HOGENOM" id="CLU_1002656_0_0_1"/>
<dbReference type="SUPFAM" id="SSF53335">
    <property type="entry name" value="S-adenosyl-L-methionine-dependent methyltransferases"/>
    <property type="match status" value="1"/>
</dbReference>
<dbReference type="KEGG" id="ehx:EMIHUDRAFT_241523"/>
<dbReference type="Gene3D" id="3.40.50.150">
    <property type="entry name" value="Vaccinia Virus protein VP39"/>
    <property type="match status" value="1"/>
</dbReference>
<dbReference type="AlphaFoldDB" id="A0A0D3KNR3"/>
<protein>
    <recommendedName>
        <fullName evidence="3">DOT1 domain-containing protein</fullName>
    </recommendedName>
</protein>
<dbReference type="RefSeq" id="XP_005789827.1">
    <property type="nucleotide sequence ID" value="XM_005789770.1"/>
</dbReference>
<dbReference type="Proteomes" id="UP000013827">
    <property type="component" value="Unassembled WGS sequence"/>
</dbReference>
<organism evidence="1 2">
    <name type="scientific">Emiliania huxleyi (strain CCMP1516)</name>
    <dbReference type="NCBI Taxonomy" id="280463"/>
    <lineage>
        <taxon>Eukaryota</taxon>
        <taxon>Haptista</taxon>
        <taxon>Haptophyta</taxon>
        <taxon>Prymnesiophyceae</taxon>
        <taxon>Isochrysidales</taxon>
        <taxon>Noelaerhabdaceae</taxon>
        <taxon>Emiliania</taxon>
    </lineage>
</organism>
<evidence type="ECO:0000313" key="2">
    <source>
        <dbReference type="Proteomes" id="UP000013827"/>
    </source>
</evidence>
<dbReference type="EnsemblProtists" id="EOD21195">
    <property type="protein sequence ID" value="EOD21195"/>
    <property type="gene ID" value="EMIHUDRAFT_241523"/>
</dbReference>
<dbReference type="EnsemblProtists" id="EOD37398">
    <property type="protein sequence ID" value="EOD37398"/>
    <property type="gene ID" value="EMIHUDRAFT_225566"/>
</dbReference>
<name>A0A0D3KNR3_EMIH1</name>
<dbReference type="GeneID" id="17283930"/>
<proteinExistence type="predicted"/>
<dbReference type="KEGG" id="ehx:EMIHUDRAFT_251751"/>
<dbReference type="PaxDb" id="2903-EOD21195"/>
<dbReference type="GeneID" id="17266736"/>
<dbReference type="GeneID" id="17282668"/>
<sequence length="278" mass="29795">MYSPYFELPADGPAWLHPQLAACLRRAGVTAADLSPAGDAALRRTAAAILNAACEEPTSSELDIDLLLDVVAGIDEARVLRGLGAAPLAALRRYDLEHTHLLRPPAESFTPYAELAAVVSLVPRGGSFADLGCGSGRALLVAALRRPDVSCDGYEVVGARAALGREMLARLAGGRRRRRYRCVSRTLGRSRLPPAAADVFFMFNPLAPSSLEALLRQLGGLAQRRPFLLVCKAMDAELRSAPAFRASRPWLRRLPTRGAGLPRGFSLFRAGTRARAGC</sequence>
<dbReference type="EnsemblProtists" id="EOD38660">
    <property type="protein sequence ID" value="EOD38660"/>
    <property type="gene ID" value="EMIHUDRAFT_251751"/>
</dbReference>
<accession>A0A0D3KNR3</accession>
<reference evidence="2" key="1">
    <citation type="journal article" date="2013" name="Nature">
        <title>Pan genome of the phytoplankton Emiliania underpins its global distribution.</title>
        <authorList>
            <person name="Read B.A."/>
            <person name="Kegel J."/>
            <person name="Klute M.J."/>
            <person name="Kuo A."/>
            <person name="Lefebvre S.C."/>
            <person name="Maumus F."/>
            <person name="Mayer C."/>
            <person name="Miller J."/>
            <person name="Monier A."/>
            <person name="Salamov A."/>
            <person name="Young J."/>
            <person name="Aguilar M."/>
            <person name="Claverie J.M."/>
            <person name="Frickenhaus S."/>
            <person name="Gonzalez K."/>
            <person name="Herman E.K."/>
            <person name="Lin Y.C."/>
            <person name="Napier J."/>
            <person name="Ogata H."/>
            <person name="Sarno A.F."/>
            <person name="Shmutz J."/>
            <person name="Schroeder D."/>
            <person name="de Vargas C."/>
            <person name="Verret F."/>
            <person name="von Dassow P."/>
            <person name="Valentin K."/>
            <person name="Van de Peer Y."/>
            <person name="Wheeler G."/>
            <person name="Dacks J.B."/>
            <person name="Delwiche C.F."/>
            <person name="Dyhrman S.T."/>
            <person name="Glockner G."/>
            <person name="John U."/>
            <person name="Richards T."/>
            <person name="Worden A.Z."/>
            <person name="Zhang X."/>
            <person name="Grigoriev I.V."/>
            <person name="Allen A.E."/>
            <person name="Bidle K."/>
            <person name="Borodovsky M."/>
            <person name="Bowler C."/>
            <person name="Brownlee C."/>
            <person name="Cock J.M."/>
            <person name="Elias M."/>
            <person name="Gladyshev V.N."/>
            <person name="Groth M."/>
            <person name="Guda C."/>
            <person name="Hadaegh A."/>
            <person name="Iglesias-Rodriguez M.D."/>
            <person name="Jenkins J."/>
            <person name="Jones B.M."/>
            <person name="Lawson T."/>
            <person name="Leese F."/>
            <person name="Lindquist E."/>
            <person name="Lobanov A."/>
            <person name="Lomsadze A."/>
            <person name="Malik S.B."/>
            <person name="Marsh M.E."/>
            <person name="Mackinder L."/>
            <person name="Mock T."/>
            <person name="Mueller-Roeber B."/>
            <person name="Pagarete A."/>
            <person name="Parker M."/>
            <person name="Probert I."/>
            <person name="Quesneville H."/>
            <person name="Raines C."/>
            <person name="Rensing S.A."/>
            <person name="Riano-Pachon D.M."/>
            <person name="Richier S."/>
            <person name="Rokitta S."/>
            <person name="Shiraiwa Y."/>
            <person name="Soanes D.M."/>
            <person name="van der Giezen M."/>
            <person name="Wahlund T.M."/>
            <person name="Williams B."/>
            <person name="Wilson W."/>
            <person name="Wolfe G."/>
            <person name="Wurch L.L."/>
        </authorList>
    </citation>
    <scope>NUCLEOTIDE SEQUENCE</scope>
</reference>
<dbReference type="InterPro" id="IPR029063">
    <property type="entry name" value="SAM-dependent_MTases_sf"/>
</dbReference>
<keyword evidence="2" id="KW-1185">Reference proteome</keyword>
<dbReference type="KEGG" id="ehx:EMIHUDRAFT_225566"/>
<evidence type="ECO:0000313" key="1">
    <source>
        <dbReference type="EnsemblProtists" id="EOD37398"/>
    </source>
</evidence>